<evidence type="ECO:0000313" key="3">
    <source>
        <dbReference type="Proteomes" id="UP000729402"/>
    </source>
</evidence>
<gene>
    <name evidence="2" type="ORF">GUJ93_ZPchr0004g39201</name>
</gene>
<feature type="compositionally biased region" description="Polar residues" evidence="1">
    <location>
        <begin position="55"/>
        <end position="69"/>
    </location>
</feature>
<organism evidence="2 3">
    <name type="scientific">Zizania palustris</name>
    <name type="common">Northern wild rice</name>
    <dbReference type="NCBI Taxonomy" id="103762"/>
    <lineage>
        <taxon>Eukaryota</taxon>
        <taxon>Viridiplantae</taxon>
        <taxon>Streptophyta</taxon>
        <taxon>Embryophyta</taxon>
        <taxon>Tracheophyta</taxon>
        <taxon>Spermatophyta</taxon>
        <taxon>Magnoliopsida</taxon>
        <taxon>Liliopsida</taxon>
        <taxon>Poales</taxon>
        <taxon>Poaceae</taxon>
        <taxon>BOP clade</taxon>
        <taxon>Oryzoideae</taxon>
        <taxon>Oryzeae</taxon>
        <taxon>Zizaniinae</taxon>
        <taxon>Zizania</taxon>
    </lineage>
</organism>
<accession>A0A8J5S2A1</accession>
<dbReference type="Proteomes" id="UP000729402">
    <property type="component" value="Unassembled WGS sequence"/>
</dbReference>
<feature type="compositionally biased region" description="Polar residues" evidence="1">
    <location>
        <begin position="358"/>
        <end position="377"/>
    </location>
</feature>
<comment type="caution">
    <text evidence="2">The sequence shown here is derived from an EMBL/GenBank/DDBJ whole genome shotgun (WGS) entry which is preliminary data.</text>
</comment>
<dbReference type="OrthoDB" id="612144at2759"/>
<dbReference type="EMBL" id="JAAALK010000285">
    <property type="protein sequence ID" value="KAG8066341.1"/>
    <property type="molecule type" value="Genomic_DNA"/>
</dbReference>
<feature type="compositionally biased region" description="Polar residues" evidence="1">
    <location>
        <begin position="403"/>
        <end position="423"/>
    </location>
</feature>
<reference evidence="2" key="1">
    <citation type="journal article" date="2021" name="bioRxiv">
        <title>Whole Genome Assembly and Annotation of Northern Wild Rice, Zizania palustris L., Supports a Whole Genome Duplication in the Zizania Genus.</title>
        <authorList>
            <person name="Haas M."/>
            <person name="Kono T."/>
            <person name="Macchietto M."/>
            <person name="Millas R."/>
            <person name="McGilp L."/>
            <person name="Shao M."/>
            <person name="Duquette J."/>
            <person name="Hirsch C.N."/>
            <person name="Kimball J."/>
        </authorList>
    </citation>
    <scope>NUCLEOTIDE SEQUENCE</scope>
    <source>
        <tissue evidence="2">Fresh leaf tissue</tissue>
    </source>
</reference>
<feature type="compositionally biased region" description="Polar residues" evidence="1">
    <location>
        <begin position="76"/>
        <end position="87"/>
    </location>
</feature>
<evidence type="ECO:0000256" key="1">
    <source>
        <dbReference type="SAM" id="MobiDB-lite"/>
    </source>
</evidence>
<evidence type="ECO:0000313" key="2">
    <source>
        <dbReference type="EMBL" id="KAG8066341.1"/>
    </source>
</evidence>
<dbReference type="AlphaFoldDB" id="A0A8J5S2A1"/>
<dbReference type="PANTHER" id="PTHR34682">
    <property type="entry name" value="AT HOOK MOTIF-CONTAINING PROTEIN"/>
    <property type="match status" value="1"/>
</dbReference>
<proteinExistence type="predicted"/>
<sequence length="423" mass="46021">MEQTSSSSAKRKRGRPRKYEYGIPPLHSTQDDSNIQQDRVQINHTTGASVGPNMRTVQALPTKQGQGNRSGRPRDSTNLAKTSLSHPSNYCSAPLKSNAGKDDIVGKYFAGKMVKKFPGFSLITVKVRDNQILKGWIPDEKNLLPITPKDDLAPELPMLLPSQVRKRPSTIYKQSAGPPISVHLEDVTFAKPLQMRRPVEKSVAKHMIPPDPRPYMGSGVVAATPISVSHSNSEPRTVSKQGTDLLNPQPLSSVMPIKSVQPVSASSNQVTDQDAYVGGKTIREFHREPESSDQTESSVKTEKVITLVNVLAKESPGERKLLNISVMDAVKESSDQIQHVDSKDMVDIKIASDPKEQPNATNSKQHTFMGPSEQSEQLETRTDIFRGTDGSNSVAAGIVPQVEASSTAHNPQGSEPSTLVGSL</sequence>
<dbReference type="PANTHER" id="PTHR34682:SF1">
    <property type="entry name" value="PROTEIN METABOLIC NETWORK MODULATOR 1"/>
    <property type="match status" value="1"/>
</dbReference>
<keyword evidence="3" id="KW-1185">Reference proteome</keyword>
<name>A0A8J5S2A1_ZIZPA</name>
<protein>
    <submittedName>
        <fullName evidence="2">Uncharacterized protein</fullName>
    </submittedName>
</protein>
<dbReference type="InterPro" id="IPR045881">
    <property type="entry name" value="MNM1-like"/>
</dbReference>
<reference evidence="2" key="2">
    <citation type="submission" date="2021-02" db="EMBL/GenBank/DDBJ databases">
        <authorList>
            <person name="Kimball J.A."/>
            <person name="Haas M.W."/>
            <person name="Macchietto M."/>
            <person name="Kono T."/>
            <person name="Duquette J."/>
            <person name="Shao M."/>
        </authorList>
    </citation>
    <scope>NUCLEOTIDE SEQUENCE</scope>
    <source>
        <tissue evidence="2">Fresh leaf tissue</tissue>
    </source>
</reference>
<feature type="region of interest" description="Disordered" evidence="1">
    <location>
        <begin position="1"/>
        <end position="87"/>
    </location>
</feature>
<feature type="compositionally biased region" description="Polar residues" evidence="1">
    <location>
        <begin position="27"/>
        <end position="48"/>
    </location>
</feature>
<feature type="region of interest" description="Disordered" evidence="1">
    <location>
        <begin position="353"/>
        <end position="423"/>
    </location>
</feature>